<evidence type="ECO:0000256" key="5">
    <source>
        <dbReference type="ARBA" id="ARBA00023239"/>
    </source>
</evidence>
<dbReference type="Gene3D" id="3.30.160.60">
    <property type="entry name" value="Classic Zinc Finger"/>
    <property type="match status" value="1"/>
</dbReference>
<dbReference type="HAMAP" id="MF_02065">
    <property type="entry name" value="MltG"/>
    <property type="match status" value="1"/>
</dbReference>
<dbReference type="EC" id="4.2.2.29" evidence="7"/>
<keyword evidence="6 7" id="KW-0961">Cell wall biogenesis/degradation</keyword>
<sequence>MGKAKKKNDKPRRRGWGALIFVLLLAAFVAGLWFYSEWDRFTNAPLAQTGEVTIDVPPGSSFNAIVRTVKQAGLSQAPDLYWRALSERMRVTGKLHAGEYAVPPGTTPRTLLQRMADGDVLQHRVTIVEGWTFKQMRAAVAQRADLAQTVTTLSDDELMQRLGAGGQMPEGLFLPETYTFTRGDSDLDIYRRAHAAMAKTLDEVWATRAPDLPIDTPYEALTLASIIERETGKASERPEIAGVFVRRLKIGMRLATDPTVIYGLGASFDGNLRRRDLETDTPYNTYTRAGLPPTPIALPGKAALVAAVHPNEGKSLYFVARGDGSHEFTDNLEAHNRAVAKFQLRRNQ</sequence>
<dbReference type="Proteomes" id="UP001139971">
    <property type="component" value="Unassembled WGS sequence"/>
</dbReference>
<keyword evidence="5 7" id="KW-0456">Lyase</keyword>
<comment type="function">
    <text evidence="7">Functions as a peptidoglycan terminase that cleaves nascent peptidoglycan strands endolytically to terminate their elongation.</text>
</comment>
<dbReference type="RefSeq" id="WP_263544347.1">
    <property type="nucleotide sequence ID" value="NZ_JAOVZO020000020.1"/>
</dbReference>
<evidence type="ECO:0000256" key="7">
    <source>
        <dbReference type="HAMAP-Rule" id="MF_02065"/>
    </source>
</evidence>
<accession>A0A9X3YMY4</accession>
<dbReference type="InterPro" id="IPR003770">
    <property type="entry name" value="MLTG-like"/>
</dbReference>
<feature type="site" description="Important for catalytic activity" evidence="7">
    <location>
        <position position="230"/>
    </location>
</feature>
<gene>
    <name evidence="7 8" type="primary">mltG</name>
    <name evidence="8" type="ORF">OD750_022595</name>
</gene>
<keyword evidence="4 7" id="KW-0472">Membrane</keyword>
<dbReference type="Gene3D" id="3.30.1490.480">
    <property type="entry name" value="Endolytic murein transglycosylase"/>
    <property type="match status" value="1"/>
</dbReference>
<evidence type="ECO:0000256" key="3">
    <source>
        <dbReference type="ARBA" id="ARBA00022989"/>
    </source>
</evidence>
<organism evidence="8 9">
    <name type="scientific">Tahibacter soli</name>
    <dbReference type="NCBI Taxonomy" id="2983605"/>
    <lineage>
        <taxon>Bacteria</taxon>
        <taxon>Pseudomonadati</taxon>
        <taxon>Pseudomonadota</taxon>
        <taxon>Gammaproteobacteria</taxon>
        <taxon>Lysobacterales</taxon>
        <taxon>Rhodanobacteraceae</taxon>
        <taxon>Tahibacter</taxon>
    </lineage>
</organism>
<dbReference type="Pfam" id="PF02618">
    <property type="entry name" value="YceG"/>
    <property type="match status" value="1"/>
</dbReference>
<dbReference type="GO" id="GO:0071555">
    <property type="term" value="P:cell wall organization"/>
    <property type="evidence" value="ECO:0007669"/>
    <property type="project" value="UniProtKB-KW"/>
</dbReference>
<dbReference type="AlphaFoldDB" id="A0A9X3YMY4"/>
<evidence type="ECO:0000256" key="4">
    <source>
        <dbReference type="ARBA" id="ARBA00023136"/>
    </source>
</evidence>
<dbReference type="GO" id="GO:0005886">
    <property type="term" value="C:plasma membrane"/>
    <property type="evidence" value="ECO:0007669"/>
    <property type="project" value="UniProtKB-SubCell"/>
</dbReference>
<comment type="catalytic activity">
    <reaction evidence="7">
        <text>a peptidoglycan chain = a peptidoglycan chain with N-acetyl-1,6-anhydromuramyl-[peptide] at the reducing end + a peptidoglycan chain with N-acetylglucosamine at the non-reducing end.</text>
        <dbReference type="EC" id="4.2.2.29"/>
    </reaction>
</comment>
<feature type="transmembrane region" description="Helical" evidence="7">
    <location>
        <begin position="16"/>
        <end position="35"/>
    </location>
</feature>
<dbReference type="NCBIfam" id="TIGR00247">
    <property type="entry name" value="endolytic transglycosylase MltG"/>
    <property type="match status" value="1"/>
</dbReference>
<dbReference type="EMBL" id="JAOVZO020000020">
    <property type="protein sequence ID" value="MDC8015336.1"/>
    <property type="molecule type" value="Genomic_DNA"/>
</dbReference>
<evidence type="ECO:0000313" key="8">
    <source>
        <dbReference type="EMBL" id="MDC8015336.1"/>
    </source>
</evidence>
<reference evidence="8" key="1">
    <citation type="submission" date="2023-02" db="EMBL/GenBank/DDBJ databases">
        <title>Tahibacter soli sp. nov. isolated from soil.</title>
        <authorList>
            <person name="Baek J.H."/>
            <person name="Lee J.K."/>
            <person name="Choi D.G."/>
            <person name="Jeon C.O."/>
        </authorList>
    </citation>
    <scope>NUCLEOTIDE SEQUENCE</scope>
    <source>
        <strain evidence="8">BL</strain>
    </source>
</reference>
<dbReference type="PANTHER" id="PTHR30518">
    <property type="entry name" value="ENDOLYTIC MUREIN TRANSGLYCOSYLASE"/>
    <property type="match status" value="1"/>
</dbReference>
<comment type="similarity">
    <text evidence="7">Belongs to the transglycosylase MltG family.</text>
</comment>
<dbReference type="PANTHER" id="PTHR30518:SF2">
    <property type="entry name" value="ENDOLYTIC MUREIN TRANSGLYCOSYLASE"/>
    <property type="match status" value="1"/>
</dbReference>
<evidence type="ECO:0000256" key="6">
    <source>
        <dbReference type="ARBA" id="ARBA00023316"/>
    </source>
</evidence>
<evidence type="ECO:0000313" key="9">
    <source>
        <dbReference type="Proteomes" id="UP001139971"/>
    </source>
</evidence>
<keyword evidence="7" id="KW-0997">Cell inner membrane</keyword>
<name>A0A9X3YMY4_9GAMM</name>
<comment type="subcellular location">
    <subcellularLocation>
        <location evidence="7">Cell inner membrane</location>
        <topology evidence="7">Single-pass membrane protein</topology>
    </subcellularLocation>
</comment>
<evidence type="ECO:0000256" key="1">
    <source>
        <dbReference type="ARBA" id="ARBA00022475"/>
    </source>
</evidence>
<keyword evidence="9" id="KW-1185">Reference proteome</keyword>
<protein>
    <recommendedName>
        <fullName evidence="7">Endolytic murein transglycosylase</fullName>
        <ecNumber evidence="7">4.2.2.29</ecNumber>
    </recommendedName>
    <alternativeName>
        <fullName evidence="7">Peptidoglycan lytic transglycosylase</fullName>
    </alternativeName>
    <alternativeName>
        <fullName evidence="7">Peptidoglycan polymerization terminase</fullName>
    </alternativeName>
</protein>
<keyword evidence="3 7" id="KW-1133">Transmembrane helix</keyword>
<dbReference type="GO" id="GO:0008932">
    <property type="term" value="F:lytic endotransglycosylase activity"/>
    <property type="evidence" value="ECO:0007669"/>
    <property type="project" value="UniProtKB-UniRule"/>
</dbReference>
<keyword evidence="2 7" id="KW-0812">Transmembrane</keyword>
<proteinExistence type="inferred from homology"/>
<dbReference type="GO" id="GO:0009252">
    <property type="term" value="P:peptidoglycan biosynthetic process"/>
    <property type="evidence" value="ECO:0007669"/>
    <property type="project" value="UniProtKB-UniRule"/>
</dbReference>
<evidence type="ECO:0000256" key="2">
    <source>
        <dbReference type="ARBA" id="ARBA00022692"/>
    </source>
</evidence>
<comment type="caution">
    <text evidence="8">The sequence shown here is derived from an EMBL/GenBank/DDBJ whole genome shotgun (WGS) entry which is preliminary data.</text>
</comment>
<dbReference type="CDD" id="cd08010">
    <property type="entry name" value="MltG_like"/>
    <property type="match status" value="1"/>
</dbReference>
<keyword evidence="1 7" id="KW-1003">Cell membrane</keyword>